<feature type="domain" description="Cadherin" evidence="19">
    <location>
        <begin position="1169"/>
        <end position="1272"/>
    </location>
</feature>
<comment type="caution">
    <text evidence="20">The sequence shown here is derived from an EMBL/GenBank/DDBJ whole genome shotgun (WGS) entry which is preliminary data.</text>
</comment>
<feature type="domain" description="Cadherin" evidence="19">
    <location>
        <begin position="35"/>
        <end position="149"/>
    </location>
</feature>
<keyword evidence="10 16" id="KW-0472">Membrane</keyword>
<evidence type="ECO:0000313" key="20">
    <source>
        <dbReference type="EMBL" id="MBN3320658.1"/>
    </source>
</evidence>
<dbReference type="InterPro" id="IPR020894">
    <property type="entry name" value="Cadherin_CS"/>
</dbReference>
<feature type="domain" description="Cadherin" evidence="19">
    <location>
        <begin position="2614"/>
        <end position="2720"/>
    </location>
</feature>
<dbReference type="FunFam" id="2.60.40.60:FF:000059">
    <property type="entry name" value="FAT atypical cadherin 3"/>
    <property type="match status" value="1"/>
</dbReference>
<dbReference type="CDD" id="cd00110">
    <property type="entry name" value="LamG"/>
    <property type="match status" value="1"/>
</dbReference>
<feature type="domain" description="Cadherin" evidence="19">
    <location>
        <begin position="713"/>
        <end position="817"/>
    </location>
</feature>
<feature type="domain" description="Cadherin" evidence="19">
    <location>
        <begin position="3040"/>
        <end position="3141"/>
    </location>
</feature>
<keyword evidence="12" id="KW-0325">Glycoprotein</keyword>
<feature type="domain" description="Cadherin" evidence="19">
    <location>
        <begin position="2099"/>
        <end position="2199"/>
    </location>
</feature>
<dbReference type="FunFam" id="2.60.40.60:FF:000089">
    <property type="entry name" value="FAT atypical cadherin 1"/>
    <property type="match status" value="1"/>
</dbReference>
<dbReference type="FunFam" id="2.60.40.60:FF:000041">
    <property type="entry name" value="FAT atypical cadherin 1"/>
    <property type="match status" value="1"/>
</dbReference>
<dbReference type="FunFam" id="2.60.40.60:FF:000058">
    <property type="entry name" value="FAT atypical cadherin 3"/>
    <property type="match status" value="1"/>
</dbReference>
<reference evidence="20" key="1">
    <citation type="journal article" date="2021" name="Cell">
        <title>Tracing the genetic footprints of vertebrate landing in non-teleost ray-finned fishes.</title>
        <authorList>
            <person name="Bi X."/>
            <person name="Wang K."/>
            <person name="Yang L."/>
            <person name="Pan H."/>
            <person name="Jiang H."/>
            <person name="Wei Q."/>
            <person name="Fang M."/>
            <person name="Yu H."/>
            <person name="Zhu C."/>
            <person name="Cai Y."/>
            <person name="He Y."/>
            <person name="Gan X."/>
            <person name="Zeng H."/>
            <person name="Yu D."/>
            <person name="Zhu Y."/>
            <person name="Jiang H."/>
            <person name="Qiu Q."/>
            <person name="Yang H."/>
            <person name="Zhang Y.E."/>
            <person name="Wang W."/>
            <person name="Zhu M."/>
            <person name="He S."/>
            <person name="Zhang G."/>
        </authorList>
    </citation>
    <scope>NUCLEOTIDE SEQUENCE</scope>
    <source>
        <strain evidence="20">Allg_001</strain>
    </source>
</reference>
<feature type="domain" description="Cadherin" evidence="19">
    <location>
        <begin position="3142"/>
        <end position="3246"/>
    </location>
</feature>
<dbReference type="SMART" id="SM00112">
    <property type="entry name" value="CA"/>
    <property type="match status" value="33"/>
</dbReference>
<keyword evidence="4 16" id="KW-0812">Transmembrane</keyword>
<dbReference type="FunFam" id="2.60.40.60:FF:000276">
    <property type="entry name" value="FAT atypical cadherin 2"/>
    <property type="match status" value="3"/>
</dbReference>
<dbReference type="FunFam" id="2.60.40.60:FF:000061">
    <property type="entry name" value="FAT atypical cadherin 3"/>
    <property type="match status" value="1"/>
</dbReference>
<evidence type="ECO:0000256" key="5">
    <source>
        <dbReference type="ARBA" id="ARBA00022729"/>
    </source>
</evidence>
<feature type="domain" description="Cadherin" evidence="19">
    <location>
        <begin position="458"/>
        <end position="563"/>
    </location>
</feature>
<dbReference type="InterPro" id="IPR002126">
    <property type="entry name" value="Cadherin-like_dom"/>
</dbReference>
<dbReference type="PROSITE" id="PS00232">
    <property type="entry name" value="CADHERIN_1"/>
    <property type="match status" value="11"/>
</dbReference>
<feature type="domain" description="Cadherin" evidence="19">
    <location>
        <begin position="3352"/>
        <end position="3456"/>
    </location>
</feature>
<dbReference type="PROSITE" id="PS50025">
    <property type="entry name" value="LAM_G_DOMAIN"/>
    <property type="match status" value="1"/>
</dbReference>
<evidence type="ECO:0000256" key="9">
    <source>
        <dbReference type="ARBA" id="ARBA00022989"/>
    </source>
</evidence>
<feature type="signal peptide" evidence="17">
    <location>
        <begin position="1"/>
        <end position="23"/>
    </location>
</feature>
<feature type="domain" description="Laminin G" evidence="18">
    <location>
        <begin position="3810"/>
        <end position="3986"/>
    </location>
</feature>
<evidence type="ECO:0000259" key="18">
    <source>
        <dbReference type="PROSITE" id="PS50025"/>
    </source>
</evidence>
<dbReference type="FunFam" id="2.60.40.60:FF:000033">
    <property type="entry name" value="FAT atypical cadherin 1"/>
    <property type="match status" value="1"/>
</dbReference>
<feature type="domain" description="Cadherin" evidence="19">
    <location>
        <begin position="1787"/>
        <end position="1900"/>
    </location>
</feature>
<proteinExistence type="predicted"/>
<dbReference type="PRINTS" id="PR00205">
    <property type="entry name" value="CADHERIN"/>
</dbReference>
<feature type="non-terminal residue" evidence="20">
    <location>
        <position position="4350"/>
    </location>
</feature>
<dbReference type="GO" id="GO:0007156">
    <property type="term" value="P:homophilic cell adhesion via plasma membrane adhesion molecules"/>
    <property type="evidence" value="ECO:0007669"/>
    <property type="project" value="InterPro"/>
</dbReference>
<evidence type="ECO:0000256" key="4">
    <source>
        <dbReference type="ARBA" id="ARBA00022692"/>
    </source>
</evidence>
<feature type="domain" description="Cadherin" evidence="19">
    <location>
        <begin position="1273"/>
        <end position="1384"/>
    </location>
</feature>
<evidence type="ECO:0000256" key="10">
    <source>
        <dbReference type="ARBA" id="ARBA00023136"/>
    </source>
</evidence>
<feature type="non-terminal residue" evidence="20">
    <location>
        <position position="1"/>
    </location>
</feature>
<dbReference type="Pfam" id="PF02210">
    <property type="entry name" value="Laminin_G_2"/>
    <property type="match status" value="1"/>
</dbReference>
<feature type="domain" description="Cadherin" evidence="19">
    <location>
        <begin position="150"/>
        <end position="257"/>
    </location>
</feature>
<dbReference type="InterPro" id="IPR013320">
    <property type="entry name" value="ConA-like_dom_sf"/>
</dbReference>
<dbReference type="FunFam" id="2.60.40.60:FF:000032">
    <property type="entry name" value="FAT atypical cadherin 1"/>
    <property type="match status" value="1"/>
</dbReference>
<dbReference type="FunFam" id="2.60.40.60:FF:000116">
    <property type="entry name" value="Dachsous cadherin-related 2"/>
    <property type="match status" value="1"/>
</dbReference>
<keyword evidence="5 17" id="KW-0732">Signal</keyword>
<keyword evidence="7 13" id="KW-0106">Calcium</keyword>
<dbReference type="FunFam" id="2.60.40.60:FF:000026">
    <property type="entry name" value="FAT atypical cadherin 1"/>
    <property type="match status" value="2"/>
</dbReference>
<dbReference type="GO" id="GO:0005912">
    <property type="term" value="C:adherens junction"/>
    <property type="evidence" value="ECO:0007669"/>
    <property type="project" value="TreeGrafter"/>
</dbReference>
<dbReference type="FunFam" id="2.60.40.60:FF:000065">
    <property type="entry name" value="FAT atypical cadherin 1"/>
    <property type="match status" value="1"/>
</dbReference>
<dbReference type="Pfam" id="PF00028">
    <property type="entry name" value="Cadherin"/>
    <property type="match status" value="29"/>
</dbReference>
<dbReference type="FunFam" id="2.60.40.60:FF:000064">
    <property type="entry name" value="FAT atypical cadherin 1"/>
    <property type="match status" value="1"/>
</dbReference>
<dbReference type="Gene3D" id="2.60.120.200">
    <property type="match status" value="1"/>
</dbReference>
<protein>
    <submittedName>
        <fullName evidence="20">FAT2 protein</fullName>
    </submittedName>
</protein>
<feature type="chain" id="PRO_5035283339" evidence="17">
    <location>
        <begin position="24"/>
        <end position="4350"/>
    </location>
</feature>
<feature type="transmembrane region" description="Helical" evidence="16">
    <location>
        <begin position="4059"/>
        <end position="4079"/>
    </location>
</feature>
<feature type="domain" description="Cadherin" evidence="19">
    <location>
        <begin position="2935"/>
        <end position="3039"/>
    </location>
</feature>
<dbReference type="SUPFAM" id="SSF49313">
    <property type="entry name" value="Cadherin-like"/>
    <property type="match status" value="33"/>
</dbReference>
<dbReference type="FunFam" id="2.60.40.60:FF:000084">
    <property type="entry name" value="FAT atypical cadherin 3"/>
    <property type="match status" value="1"/>
</dbReference>
<dbReference type="PANTHER" id="PTHR24026:SF37">
    <property type="entry name" value="PROTOCADHERIN FAT 2"/>
    <property type="match status" value="1"/>
</dbReference>
<name>A0A8J7TEU5_ATRSP</name>
<feature type="region of interest" description="Disordered" evidence="15">
    <location>
        <begin position="4129"/>
        <end position="4150"/>
    </location>
</feature>
<dbReference type="FunFam" id="2.60.40.60:FF:000194">
    <property type="entry name" value="FAT atypical cadherin 2"/>
    <property type="match status" value="1"/>
</dbReference>
<dbReference type="SUPFAM" id="SSF49899">
    <property type="entry name" value="Concanavalin A-like lectins/glucanases"/>
    <property type="match status" value="1"/>
</dbReference>
<dbReference type="SMART" id="SM00282">
    <property type="entry name" value="LamG"/>
    <property type="match status" value="1"/>
</dbReference>
<evidence type="ECO:0000256" key="1">
    <source>
        <dbReference type="ARBA" id="ARBA00004162"/>
    </source>
</evidence>
<keyword evidence="9 16" id="KW-1133">Transmembrane helix</keyword>
<organism evidence="20 21">
    <name type="scientific">Atractosteus spatula</name>
    <name type="common">Alligator gar</name>
    <name type="synonym">Lepisosteus spatula</name>
    <dbReference type="NCBI Taxonomy" id="7917"/>
    <lineage>
        <taxon>Eukaryota</taxon>
        <taxon>Metazoa</taxon>
        <taxon>Chordata</taxon>
        <taxon>Craniata</taxon>
        <taxon>Vertebrata</taxon>
        <taxon>Euteleostomi</taxon>
        <taxon>Actinopterygii</taxon>
        <taxon>Neopterygii</taxon>
        <taxon>Holostei</taxon>
        <taxon>Semionotiformes</taxon>
        <taxon>Lepisosteidae</taxon>
        <taxon>Atractosteus</taxon>
    </lineage>
</organism>
<dbReference type="FunFam" id="2.60.40.60:FF:000215">
    <property type="entry name" value="FAT atypical cadherin 2"/>
    <property type="match status" value="1"/>
</dbReference>
<dbReference type="FunFam" id="2.60.40.60:FF:000186">
    <property type="entry name" value="FAT atypical cadherin 2"/>
    <property type="match status" value="1"/>
</dbReference>
<keyword evidence="8" id="KW-0130">Cell adhesion</keyword>
<feature type="domain" description="Cadherin" evidence="19">
    <location>
        <begin position="2510"/>
        <end position="2613"/>
    </location>
</feature>
<comment type="subcellular location">
    <subcellularLocation>
        <location evidence="1">Cell membrane</location>
        <topology evidence="1">Single-pass membrane protein</topology>
    </subcellularLocation>
</comment>
<feature type="domain" description="Cadherin" evidence="19">
    <location>
        <begin position="3457"/>
        <end position="3561"/>
    </location>
</feature>
<evidence type="ECO:0000256" key="2">
    <source>
        <dbReference type="ARBA" id="ARBA00022475"/>
    </source>
</evidence>
<evidence type="ECO:0000256" key="7">
    <source>
        <dbReference type="ARBA" id="ARBA00022837"/>
    </source>
</evidence>
<dbReference type="FunFam" id="2.60.40.60:FF:000024">
    <property type="entry name" value="FAT atypical cadherin 3"/>
    <property type="match status" value="1"/>
</dbReference>
<dbReference type="FunFam" id="2.60.40.60:FF:000015">
    <property type="entry name" value="FAT atypical cadherin 1"/>
    <property type="match status" value="2"/>
</dbReference>
<dbReference type="CDD" id="cd11304">
    <property type="entry name" value="Cadherin_repeat"/>
    <property type="match status" value="33"/>
</dbReference>
<sequence length="4350" mass="481092">MGFMTAGKLLAVLAVVHIPHCFGSLEKGHTPFRFTHHLYNATICENSVPKTYVISNVKMGIIVTDPFWKIKYKLVSGDEDGLFKTEEYTVGDFCFLRIRTRSSNAALLNREVRDSYTLTIQSTESMYEYEARTKVVIHVLDANDLKPLFYPASYNVTVKEDTPLRSSVLKVSATDADLGSNGEFYYSFTSRSSPFAIDPSTGTITLAKKLQYNHTPKYELRVLAEDRTKKIAGVRKFGNDAKVIINVKKVNPEPPVIKSVTITTPEGDDEETYAAVEVGSTGKEVESLTIVKGDPQHYFQIIPSHSGSRDFQVVATKKLNWLKYPLGFNLSIQAKDKHTPPLLSEIKAVHIPFPKPAPLKFEKKIYSVTLSEFSPPNTPVIRVMVIPSPLNVTYHIKKTPDSTKFRINAKSGLIVITEQLDYEKVSHYEFDVMANHGEAEAKVTVDIIDENDNAPKFVRPSYQGTVLEHVPIGNSILTVTAVDGDTQKNGFITYAIANKGPLPFTIDPFTGVISTSEELDYELMQRWYHLRVWASDSGAPYSHVTECAVTLIMSNINDNIPEFEKVGCNATIPQDLAVGEIIGVMSAIDLDELQQVRYKMESGNELGLFEISPVSGKILLKKRIPVISSAGGLPSYSLTITATDGENYAVPTTVNVVVKDKGIQSSMKCEDTGVFKKLTEKLIQSIKPETSIQEADSFSDIHIINRHSPKFDGSLPSSIDVREDMPVNSTILQFKATDEDTGFNGKLVYVISDGNEDGCFTIDMESGEVKLLSPLDRETTGFYILNITVYDLGISQRSSWKFLAVNVLDVNDNPPRFEQSKYILTIPENTGVEKSILQVKAVDVDLEVNGKIKYSLITETDKFAINDYTGVVRVNKPLDREVSPRYELKIEARDQAIVDPTLFSIAEIVVILEDVNDNPPTFVPKFYKVQVPEDVPIGTIILWVEIYDPDLGSGGQVSYNLMDNENGAFHLEASIGSLSLEKEMDFEQRQFYNLTIRAVDHGQPRSLSSSCFVEVEVLDVNENLNAPLFSSFVYKAEVVEDTPVGTSIMSLTAVDKDRGRDGVVRYYIREGSGLGVFSIDEETGKPIKHALKRNRYTFREFTIQHAVIQDMPICYVVGIIRTADILDRESTPHYWLTVYATDLGAVPLVSWTEVFIEVMDINDNPPEFSQPVYFGSVLENSPQDKFILRVEASDADIASEGKLTFQILDTQRTYFAIGSKTGVISTSAQLDREQKAEHILEVTVSDNGKPPLRSTATVIIQVLDVNDNSPRFAHKLFYVRLPERQDVREPQEVYRMIAHDDDDGPNARVTYSLKEDGDNTFSIDPITGIVSSESNFGSGDYSILTIKATDSGSPNRSSTARLDVEWIPKPAPTSEMLAFDEPHFNFAVMETDPVTHMVGIISTEITQSLLWFNIIGGDSEKEFDIEKNSGSIVIARPLDAGKRSNYNLTVRVTDGTQSIKTQAYIRVVDINKHRPEFLKSQYEVKVPEDTAPWKEILQLSAQDKDGSSSLVYTIQSSMTPASVNFFSLNPNSGALVLTEKLDFETLPVHTLTVMVRDQEIPVKRNFVRVVVHVEDCNDHAPAFMSTRYEGGVLNMATAGTEVLQVKALDKDKGSNAEIIYTFLSGNTEGAFAIDPKTGRITVAKPLDNLPQENYQITVEATDQGFPQRTDTSTVVIHINLSDETPPKFLTNEYFAEISEAAPVGSPVTTVSASSPSGVRYQIKDGDPNGTFQINSFSGVLSTQKALDFEKNSSYQLEIRGSTLAGTFSDMIVFVYVIDENDNAPSFLREEFIGQISESAHENSMVMGELNTPLVIQATDADKDSNALLVYQILEPEVQKVFRIEPSMGTLFLTSSVDFEITSEFQFSVQVHDSGEPPLYASKSSKVTVRVLDINDCPPKFSKQQYESSLILPAFQGMEVIKVSASDADSDVTYSINEGNVNNAFTIHPSSGLITVNNASNLRQNYQLFVKASDGLYKDTALIKVNFTSITGHGLVFQNKFYVATVSENSTSVKTLVVVRASGSYLNEPLIYSVSNSDGMFSVIPTSGVLETTGIPFDRERQDVYDVAVEVRDTRDPPRRALTYVKVYVDDINDNAPEFLNLPYAVTVQDDADPGDVLFQVTATDKDLGENGAVVFSLQDDFDLFRIDPYLGDVSLQRSLDFESMNKYVLTVIASDVGDPSLTSEAELIVQVRNRSNPIFQKLHYLLNIPENISPFTTILHVQARNPEGYRLIYNLVEENASKNFHIDFKTGVLSVTDFLDYEAQTKHTFTVRATDSVTGTYSEATVDIEIEDINDNPPVFQQKTYTAHVSEGSPIGTSVIQVSATDKDSGKNKAILYQIVETGQNDNTFFSVDALTGLVVTTHELDYETTQQFHLKIRAIDNGVPPLSSEAFIVVNVSDVNDNPPAFNQPQYDAALNEMAMCGHIVIKVQASDPDSINANNLEYMILSGNNDRHFAINHSSGIISFSNVCKRSLDPFYNLTIAVSDGVFKRTAPVNINMMNINKHSPHFEQNIYEAELAENAEAGTQVIRLAAIDPDDGPYGSVDYTIINKLADEKFSIDKNGQIVTTQALDRENPTQRVIAIKVMAKDGGGKVAFCTVKIILTDENDNAPQFKASEYQVSIQSSLSKGSPVIQIMAYDADEGKNADVTYTVDEAEEVTEEIIEINPFTGVISVKESLVGLENKIFNFKVKARDGGSPYYNSSVPVQLNVVPSEVTLPQFSEPLYTFSASEDIPVGSEVGTIKADADTPLIYSLVEGNTVESNKERVFAVDSDSGTLLVQKSIDHEKTNWYQIDVMAQCNHNGTDVASIVSVSIQVQDVNDNSPVFEADPYRAFLTENMPAGTTVIQVTAIDPDTDTNGQVSYRLESESDNINDVFMIDNESGWITTLKETDCETDGFYVFHVVATDHGGKVKLSSSALVNVTITDENDSPPVFTEEVYQGSVVENSPPGEDITTVSTTDADVSEGNRQVTCYITDGDPLGQFSMEQNGQEWKVKLKDTVDREVKEKYTLKITATDGRFQAFSTVEIHVLDINDNSPQCEQLLYTEVVPENSPSRLFILKVSAKDPDLGTNGQVVFTLHGPSAEKFHLDPLTGELFTLAVLDREQQMEYDLVVKATDGGGRSCQADIMLMIQDMNDNAPRFSSDHYVVTVFDNTTVKTPIAIVYAKDPDTGINSEVVYSLIDSDSQYFSLDEFSGMIRLEAPLTDESKSLFEMKVQAADRGLPRHLFSVATVTVNVVDLSDYIPVFLNTEYVAEIPESTALGTEVLSVSALAKDGDRNADIVYGIISGNEHGKFSMDSKTGDLYVNGSLDFEQCQEYYLSVEGIRGKSSSLSDITTVIINITDINDNPPIFSHGDYSAEVPEDIALGETVTQVSADDLDGPLNNRIHYSIVSGDPWQQFSIDPASGEIRIIRHLDREEITHYSLTVLAADSGEPPLSSAVQVTVKVSDVNDNPPVFSQLNHSLAIQEGDPVGSSILQLVVTDRDTPQNGPPFSFRIVSGNEGKHFQVDQGGRVSTASILRKKLREMYLLEVQVTDSGYPPLSSTCLIKLSVTEQSKYPPSAVPLEVFITTVDKVFVGSVIGNIHAADRDLHDVLSYKLISESAIKKRFEVDTANGKITVKDVLEPGQYILNVTISDGKFTTRTAVQVHVWGATQQVLDQGITLRLDRMTPEVFIRDHWWNLQHFLGDMFNIQSKRIHIASLQHDQNSEFLDVLLVWRQHGSLSPLSREKLSSIVPGIKDSLGISIMEVNHGSCMEPGCPSRDLCSCNGMGIFFCAIPVFLQDDRHIEEREHVYCTFLKKKFSQYQLPQFESAIMFNGNSFLKYHYHEDAENSKLKLTLRIKTYQQHGLVMTTNGTHAGSLEIVDKELKFKYSCGNGLPGALGVRNVPISDGRWHQVLLEVNSTVLRVTLDKLHSSAITLTEPCHLLRGKSPLVFGGPVLPAPVDTPARGFKGCLDALELNGEAIRTGVGGDALMVGVRRVTGIYQCCSPTESCSFEPCQNGGTCTTQFNGVMSSVEDTHSQSGLFVRKAQCESHIDVCSPNPCEAGFELISDRLGVREIIEICAALLGVLLLVGAFIFLRKRYLQRRKHKPISTQNSNGYFHPKVAKSLVGDTQEAPPIEMNIVAEPRNNLDQDNPLKSRGQNELSTVGGGPNQKVRGAVVCSVAPNLPPPPPSSSDNESVLKNNWELDYDVYPGDNDYYCPPSAREFPQFDIVEDSYPAVPSMDPRRTARFGGFPFPLERYDRRAPLPPCYSNQNLDDFLGPDGLPLPAPQCLNEYTAISYYPTEHVQGLENVSGNGYRRLNMRLSVAQPSYADCNTLPHTGAPLRTPRTYEGSDMVESDYGSCEEVMF</sequence>
<feature type="domain" description="Cadherin" evidence="19">
    <location>
        <begin position="570"/>
        <end position="675"/>
    </location>
</feature>
<dbReference type="FunFam" id="2.60.40.60:FF:000039">
    <property type="entry name" value="FAT atypical cadherin 3"/>
    <property type="match status" value="1"/>
</dbReference>
<dbReference type="FunFam" id="2.60.40.60:FF:000037">
    <property type="entry name" value="FAT atypical cadherin 1"/>
    <property type="match status" value="1"/>
</dbReference>
<gene>
    <name evidence="20" type="primary">Fat2</name>
    <name evidence="20" type="ORF">GTO95_0017140</name>
</gene>
<dbReference type="FunFam" id="2.60.40.60:FF:000053">
    <property type="entry name" value="FAT atypical cadherin 3"/>
    <property type="match status" value="1"/>
</dbReference>
<dbReference type="PROSITE" id="PS50268">
    <property type="entry name" value="CADHERIN_2"/>
    <property type="match status" value="33"/>
</dbReference>
<dbReference type="FunFam" id="2.60.40.60:FF:000035">
    <property type="entry name" value="Protocadherin Fat 3"/>
    <property type="match status" value="1"/>
</dbReference>
<evidence type="ECO:0000256" key="8">
    <source>
        <dbReference type="ARBA" id="ARBA00022889"/>
    </source>
</evidence>
<accession>A0A8J7TEU5</accession>
<evidence type="ECO:0000256" key="15">
    <source>
        <dbReference type="SAM" id="MobiDB-lite"/>
    </source>
</evidence>
<feature type="domain" description="Cadherin" evidence="19">
    <location>
        <begin position="1478"/>
        <end position="1583"/>
    </location>
</feature>
<feature type="domain" description="Cadherin" evidence="19">
    <location>
        <begin position="1584"/>
        <end position="1688"/>
    </location>
</feature>
<dbReference type="FunFam" id="2.60.40.60:FF:000051">
    <property type="entry name" value="FAT atypical cadherin 1"/>
    <property type="match status" value="1"/>
</dbReference>
<feature type="domain" description="Cadherin" evidence="19">
    <location>
        <begin position="818"/>
        <end position="922"/>
    </location>
</feature>
<feature type="domain" description="Cadherin" evidence="19">
    <location>
        <begin position="2827"/>
        <end position="2934"/>
    </location>
</feature>
<evidence type="ECO:0000256" key="17">
    <source>
        <dbReference type="SAM" id="SignalP"/>
    </source>
</evidence>
<feature type="domain" description="Cadherin" evidence="19">
    <location>
        <begin position="2301"/>
        <end position="2407"/>
    </location>
</feature>
<feature type="domain" description="Cadherin" evidence="19">
    <location>
        <begin position="2408"/>
        <end position="2509"/>
    </location>
</feature>
<keyword evidence="6" id="KW-0677">Repeat</keyword>
<feature type="domain" description="Cadherin" evidence="19">
    <location>
        <begin position="2200"/>
        <end position="2300"/>
    </location>
</feature>
<dbReference type="FunFam" id="2.60.40.60:FF:000197">
    <property type="entry name" value="FAT atypical cadherin 2"/>
    <property type="match status" value="1"/>
</dbReference>
<dbReference type="EMBL" id="JAAWVO010052143">
    <property type="protein sequence ID" value="MBN3320658.1"/>
    <property type="molecule type" value="Genomic_DNA"/>
</dbReference>
<feature type="domain" description="Cadherin" evidence="19">
    <location>
        <begin position="1997"/>
        <end position="2098"/>
    </location>
</feature>
<keyword evidence="21" id="KW-1185">Reference proteome</keyword>
<feature type="domain" description="Cadherin" evidence="19">
    <location>
        <begin position="1901"/>
        <end position="1996"/>
    </location>
</feature>
<dbReference type="FunFam" id="2.60.40.60:FF:000066">
    <property type="entry name" value="FAT atypical cadherin 1"/>
    <property type="match status" value="1"/>
</dbReference>
<feature type="domain" description="Cadherin" evidence="19">
    <location>
        <begin position="1030"/>
        <end position="1168"/>
    </location>
</feature>
<keyword evidence="3" id="KW-0245">EGF-like domain</keyword>
<dbReference type="PANTHER" id="PTHR24026">
    <property type="entry name" value="FAT ATYPICAL CADHERIN-RELATED"/>
    <property type="match status" value="1"/>
</dbReference>
<feature type="domain" description="Cadherin" evidence="19">
    <location>
        <begin position="362"/>
        <end position="457"/>
    </location>
</feature>
<feature type="domain" description="Cadherin" evidence="19">
    <location>
        <begin position="2721"/>
        <end position="2826"/>
    </location>
</feature>
<evidence type="ECO:0000256" key="12">
    <source>
        <dbReference type="ARBA" id="ARBA00023180"/>
    </source>
</evidence>
<comment type="caution">
    <text evidence="14">Lacks conserved residue(s) required for the propagation of feature annotation.</text>
</comment>
<keyword evidence="2" id="KW-1003">Cell membrane</keyword>
<dbReference type="InterPro" id="IPR015919">
    <property type="entry name" value="Cadherin-like_sf"/>
</dbReference>
<evidence type="ECO:0000313" key="21">
    <source>
        <dbReference type="Proteomes" id="UP000736164"/>
    </source>
</evidence>
<dbReference type="Gene3D" id="2.60.40.60">
    <property type="entry name" value="Cadherins"/>
    <property type="match status" value="33"/>
</dbReference>
<dbReference type="InterPro" id="IPR001791">
    <property type="entry name" value="Laminin_G"/>
</dbReference>
<dbReference type="Proteomes" id="UP000736164">
    <property type="component" value="Unassembled WGS sequence"/>
</dbReference>
<dbReference type="FunFam" id="2.60.40.60:FF:000021">
    <property type="entry name" value="FAT atypical cadherin 1"/>
    <property type="match status" value="1"/>
</dbReference>
<feature type="domain" description="Cadherin" evidence="19">
    <location>
        <begin position="923"/>
        <end position="1029"/>
    </location>
</feature>
<evidence type="ECO:0000256" key="6">
    <source>
        <dbReference type="ARBA" id="ARBA00022737"/>
    </source>
</evidence>
<feature type="domain" description="Cadherin" evidence="19">
    <location>
        <begin position="3577"/>
        <end position="3672"/>
    </location>
</feature>
<dbReference type="GO" id="GO:0005509">
    <property type="term" value="F:calcium ion binding"/>
    <property type="evidence" value="ECO:0007669"/>
    <property type="project" value="UniProtKB-UniRule"/>
</dbReference>
<evidence type="ECO:0000256" key="13">
    <source>
        <dbReference type="PROSITE-ProRule" id="PRU00043"/>
    </source>
</evidence>
<evidence type="ECO:0000259" key="19">
    <source>
        <dbReference type="PROSITE" id="PS50268"/>
    </source>
</evidence>
<dbReference type="GO" id="GO:0009653">
    <property type="term" value="P:anatomical structure morphogenesis"/>
    <property type="evidence" value="ECO:0007669"/>
    <property type="project" value="UniProtKB-ARBA"/>
</dbReference>
<feature type="domain" description="Cadherin" evidence="19">
    <location>
        <begin position="1689"/>
        <end position="1786"/>
    </location>
</feature>
<feature type="domain" description="Cadherin" evidence="19">
    <location>
        <begin position="1412"/>
        <end position="1477"/>
    </location>
</feature>
<feature type="domain" description="Cadherin" evidence="19">
    <location>
        <begin position="3247"/>
        <end position="3351"/>
    </location>
</feature>
<dbReference type="FunFam" id="2.60.40.60:FF:000071">
    <property type="entry name" value="FAT atypical cadherin 1"/>
    <property type="match status" value="1"/>
</dbReference>
<evidence type="ECO:0000256" key="3">
    <source>
        <dbReference type="ARBA" id="ARBA00022536"/>
    </source>
</evidence>
<keyword evidence="11" id="KW-1015">Disulfide bond</keyword>
<evidence type="ECO:0000256" key="16">
    <source>
        <dbReference type="SAM" id="Phobius"/>
    </source>
</evidence>
<dbReference type="GO" id="GO:0005886">
    <property type="term" value="C:plasma membrane"/>
    <property type="evidence" value="ECO:0007669"/>
    <property type="project" value="UniProtKB-SubCell"/>
</dbReference>
<evidence type="ECO:0000256" key="11">
    <source>
        <dbReference type="ARBA" id="ARBA00023157"/>
    </source>
</evidence>
<evidence type="ECO:0000256" key="14">
    <source>
        <dbReference type="PROSITE-ProRule" id="PRU00122"/>
    </source>
</evidence>